<name>S5SXS2_9CORY</name>
<evidence type="ECO:0000256" key="3">
    <source>
        <dbReference type="ARBA" id="ARBA00022679"/>
    </source>
</evidence>
<dbReference type="HOGENOM" id="CLU_005831_3_0_11"/>
<dbReference type="InterPro" id="IPR029063">
    <property type="entry name" value="SAM-dependent_MTases_sf"/>
</dbReference>
<proteinExistence type="predicted"/>
<gene>
    <name evidence="11" type="ORF">B841_12971</name>
</gene>
<dbReference type="EC" id="2.1.1.72" evidence="1"/>
<sequence>MSPSDYLDRQTSLQRLRAFGHRWTTTITNWRESGETATEKKYAQSFWADLLDCFGIIAARQRLFEREASRASTGKHGWIDFFMPGAAIGEAKSLDVDLTAAAGQIDDYLGGGTISQAEFPRYAILTNFETIQIHKLDTTDSAVVFHVADIAAHYDDLLFLIGADTLSREEEEAASITAAELMADLYVAVLGDDEVDEPVGDDPNVPASPEDEDEREATTSILMTRLLFLLYGDDAGLWETDLFYRWVDQETTAASLGPQLSQLFELLNTPVSRRPKRLPDLLARFPYVNGSIFADEIGMEYFTPETRDALLAACRFRWTSISVSVFGAMFQLVKSKEARRAAGEHYTSETNILKTLGPLFLDDYQARADRLIRNKSSRLKDFDALMDEMAANIYVDPAAGSGNFLNLAYARLREIETALIVEKRQRFTTTGGSAMTLFIEAEQKLSIDQFHGFEIGWWPAKIAETSMFLVDHQANQKLAKAIGEAPERLPITITAHIHTGNALRLDWREVLPLPKGKTFIFGNPPFIGQYTKTDEQTADMKHVWGTDYDGYLDYVTGWHKKAIDLYRERSGEFSFVTTNSITQGQPVPALFRPVFKAGWVIKFAHRTFSWDSQAPGQAAVHCVIVGFTKDTTIKPRLWDYPDVKGEPVEQKITQGINAYLIDGPNILITKRSKVLSPELGTVIKGSQPTDGGNLVPKAGTPRPTHDSIAMKYVRYFVGAKELINGTDRWCFWMAGDDFNPGDLRKSAVLRDVTQAVQKMRAESKKAPTREQAATPHRFTEIRQFEKNYLAIPSHVSENRRYFLAQRFDPEVICGNANFQVEDPDGLQFALISSSIFITWQRAVGGRIKSDLRFANTLTWNTFPTPELTDKQRSAIITGGQKVLGARALHPDRSLADHYNPLAMSPELLSAHRALDKAVDTAFGAPRVLKNERERLEVLFARYAEMTE</sequence>
<keyword evidence="11" id="KW-0614">Plasmid</keyword>
<dbReference type="PANTHER" id="PTHR33841:SF1">
    <property type="entry name" value="DNA METHYLTRANSFERASE A"/>
    <property type="match status" value="1"/>
</dbReference>
<organism evidence="11 12">
    <name type="scientific">Corynebacterium maris DSM 45190</name>
    <dbReference type="NCBI Taxonomy" id="1224163"/>
    <lineage>
        <taxon>Bacteria</taxon>
        <taxon>Bacillati</taxon>
        <taxon>Actinomycetota</taxon>
        <taxon>Actinomycetes</taxon>
        <taxon>Mycobacteriales</taxon>
        <taxon>Corynebacteriaceae</taxon>
        <taxon>Corynebacterium</taxon>
    </lineage>
</organism>
<evidence type="ECO:0000259" key="7">
    <source>
        <dbReference type="Pfam" id="PF20465"/>
    </source>
</evidence>
<evidence type="ECO:0000259" key="8">
    <source>
        <dbReference type="Pfam" id="PF20466"/>
    </source>
</evidence>
<feature type="domain" description="MmeI-like DNA-methyltransferase" evidence="10">
    <location>
        <begin position="378"/>
        <end position="634"/>
    </location>
</feature>
<dbReference type="Pfam" id="PF20467">
    <property type="entry name" value="MmeI_C"/>
    <property type="match status" value="1"/>
</dbReference>
<dbReference type="InterPro" id="IPR046819">
    <property type="entry name" value="MmeI_hel"/>
</dbReference>
<accession>S5SXS2</accession>
<comment type="catalytic activity">
    <reaction evidence="4">
        <text>a 2'-deoxyadenosine in DNA + S-adenosyl-L-methionine = an N(6)-methyl-2'-deoxyadenosine in DNA + S-adenosyl-L-homocysteine + H(+)</text>
        <dbReference type="Rhea" id="RHEA:15197"/>
        <dbReference type="Rhea" id="RHEA-COMP:12418"/>
        <dbReference type="Rhea" id="RHEA-COMP:12419"/>
        <dbReference type="ChEBI" id="CHEBI:15378"/>
        <dbReference type="ChEBI" id="CHEBI:57856"/>
        <dbReference type="ChEBI" id="CHEBI:59789"/>
        <dbReference type="ChEBI" id="CHEBI:90615"/>
        <dbReference type="ChEBI" id="CHEBI:90616"/>
        <dbReference type="EC" id="2.1.1.72"/>
    </reaction>
</comment>
<evidence type="ECO:0000259" key="6">
    <source>
        <dbReference type="Pfam" id="PF20464"/>
    </source>
</evidence>
<dbReference type="EMBL" id="CP003925">
    <property type="protein sequence ID" value="AGS36039.1"/>
    <property type="molecule type" value="Genomic_DNA"/>
</dbReference>
<dbReference type="SUPFAM" id="SSF53335">
    <property type="entry name" value="S-adenosyl-L-methionine-dependent methyltransferases"/>
    <property type="match status" value="1"/>
</dbReference>
<evidence type="ECO:0000256" key="1">
    <source>
        <dbReference type="ARBA" id="ARBA00011900"/>
    </source>
</evidence>
<feature type="domain" description="MmeI-like C-terminal" evidence="9">
    <location>
        <begin position="868"/>
        <end position="946"/>
    </location>
</feature>
<geneLocation type="plasmid" evidence="11 12">
    <name>pCmaris1</name>
</geneLocation>
<dbReference type="eggNOG" id="COG1002">
    <property type="taxonomic scope" value="Bacteria"/>
</dbReference>
<dbReference type="Pfam" id="PF20473">
    <property type="entry name" value="MmeI_Mtase"/>
    <property type="match status" value="1"/>
</dbReference>
<reference evidence="11 12" key="1">
    <citation type="submission" date="2012-11" db="EMBL/GenBank/DDBJ databases">
        <title>The complete genome sequence of Corynebacterium maris Coryn-1 (=DSM 45190).</title>
        <authorList>
            <person name="Schaffert L."/>
            <person name="Albersmeier A."/>
            <person name="Kalinowski J."/>
            <person name="Ruckert C."/>
        </authorList>
    </citation>
    <scope>NUCLEOTIDE SEQUENCE [LARGE SCALE GENOMIC DNA]</scope>
    <source>
        <strain evidence="12">Coryn-1</strain>
        <plasmid evidence="12">Plasmid pCmaris1</plasmid>
    </source>
</reference>
<evidence type="ECO:0000256" key="2">
    <source>
        <dbReference type="ARBA" id="ARBA00022603"/>
    </source>
</evidence>
<evidence type="ECO:0000313" key="11">
    <source>
        <dbReference type="EMBL" id="AGS36039.1"/>
    </source>
</evidence>
<keyword evidence="3" id="KW-0808">Transferase</keyword>
<dbReference type="Proteomes" id="UP000015388">
    <property type="component" value="Plasmid pCmaris1"/>
</dbReference>
<evidence type="ECO:0000259" key="10">
    <source>
        <dbReference type="Pfam" id="PF20473"/>
    </source>
</evidence>
<feature type="domain" description="MmeI-like N-terminal" evidence="6">
    <location>
        <begin position="28"/>
        <end position="189"/>
    </location>
</feature>
<dbReference type="PANTHER" id="PTHR33841">
    <property type="entry name" value="DNA METHYLTRANSFERASE YEEA-RELATED"/>
    <property type="match status" value="1"/>
</dbReference>
<dbReference type="InterPro" id="IPR046820">
    <property type="entry name" value="MmeI_TRD"/>
</dbReference>
<evidence type="ECO:0000256" key="5">
    <source>
        <dbReference type="SAM" id="MobiDB-lite"/>
    </source>
</evidence>
<evidence type="ECO:0000259" key="9">
    <source>
        <dbReference type="Pfam" id="PF20467"/>
    </source>
</evidence>
<dbReference type="AlphaFoldDB" id="S5SXS2"/>
<dbReference type="Pfam" id="PF20466">
    <property type="entry name" value="MmeI_TRD"/>
    <property type="match status" value="1"/>
</dbReference>
<keyword evidence="12" id="KW-1185">Reference proteome</keyword>
<evidence type="ECO:0000313" key="12">
    <source>
        <dbReference type="Proteomes" id="UP000015388"/>
    </source>
</evidence>
<dbReference type="Gene3D" id="3.40.50.150">
    <property type="entry name" value="Vaccinia Virus protein VP39"/>
    <property type="match status" value="1"/>
</dbReference>
<feature type="domain" description="MmeI-like helicase spacer" evidence="7">
    <location>
        <begin position="220"/>
        <end position="293"/>
    </location>
</feature>
<dbReference type="GO" id="GO:0032259">
    <property type="term" value="P:methylation"/>
    <property type="evidence" value="ECO:0007669"/>
    <property type="project" value="UniProtKB-KW"/>
</dbReference>
<dbReference type="RefSeq" id="WP_020935841.1">
    <property type="nucleotide sequence ID" value="NC_021920.1"/>
</dbReference>
<dbReference type="REBASE" id="67990">
    <property type="entry name" value="Cma45190ORF12971P"/>
</dbReference>
<keyword evidence="2" id="KW-0489">Methyltransferase</keyword>
<feature type="region of interest" description="Disordered" evidence="5">
    <location>
        <begin position="197"/>
        <end position="216"/>
    </location>
</feature>
<dbReference type="Pfam" id="PF20464">
    <property type="entry name" value="MmeI_N"/>
    <property type="match status" value="1"/>
</dbReference>
<feature type="domain" description="MmeI-like target recognition" evidence="8">
    <location>
        <begin position="662"/>
        <end position="867"/>
    </location>
</feature>
<dbReference type="GO" id="GO:0009007">
    <property type="term" value="F:site-specific DNA-methyltransferase (adenine-specific) activity"/>
    <property type="evidence" value="ECO:0007669"/>
    <property type="project" value="UniProtKB-EC"/>
</dbReference>
<dbReference type="InterPro" id="IPR046818">
    <property type="entry name" value="MmeI_C"/>
</dbReference>
<dbReference type="InterPro" id="IPR050953">
    <property type="entry name" value="N4_N6_ade-DNA_methylase"/>
</dbReference>
<dbReference type="PATRIC" id="fig|1224163.3.peg.2593"/>
<dbReference type="InterPro" id="IPR046817">
    <property type="entry name" value="MmeI_N"/>
</dbReference>
<dbReference type="InterPro" id="IPR046816">
    <property type="entry name" value="MmeI_Mtase"/>
</dbReference>
<protein>
    <recommendedName>
        <fullName evidence="1">site-specific DNA-methyltransferase (adenine-specific)</fullName>
        <ecNumber evidence="1">2.1.1.72</ecNumber>
    </recommendedName>
</protein>
<evidence type="ECO:0000256" key="4">
    <source>
        <dbReference type="ARBA" id="ARBA00047942"/>
    </source>
</evidence>
<dbReference type="Pfam" id="PF20465">
    <property type="entry name" value="MmeI_hel"/>
    <property type="match status" value="1"/>
</dbReference>
<dbReference type="KEGG" id="cmd:B841_12971"/>